<dbReference type="STRING" id="50340.PF66_05785"/>
<name>A0A0M9GCT2_9PSED</name>
<dbReference type="AlphaFoldDB" id="A0A0M9GCT2"/>
<keyword evidence="3" id="KW-1185">Reference proteome</keyword>
<accession>A0A0M9GCT2</accession>
<organism evidence="2 3">
    <name type="scientific">Pseudomonas asplenii</name>
    <dbReference type="NCBI Taxonomy" id="53407"/>
    <lineage>
        <taxon>Bacteria</taxon>
        <taxon>Pseudomonadati</taxon>
        <taxon>Pseudomonadota</taxon>
        <taxon>Gammaproteobacteria</taxon>
        <taxon>Pseudomonadales</taxon>
        <taxon>Pseudomonadaceae</taxon>
        <taxon>Pseudomonas</taxon>
    </lineage>
</organism>
<sequence length="46" mass="5238">MHEPAIASTRNDVNMTPIQGISIRREDQSDAVRTGIEMYGFDSDRR</sequence>
<gene>
    <name evidence="2" type="ORF">PF66_05785</name>
</gene>
<evidence type="ECO:0000313" key="2">
    <source>
        <dbReference type="EMBL" id="KPA87827.1"/>
    </source>
</evidence>
<protein>
    <submittedName>
        <fullName evidence="2">Uncharacterized protein</fullName>
    </submittedName>
</protein>
<comment type="caution">
    <text evidence="2">The sequence shown here is derived from an EMBL/GenBank/DDBJ whole genome shotgun (WGS) entry which is preliminary data.</text>
</comment>
<evidence type="ECO:0000313" key="3">
    <source>
        <dbReference type="Proteomes" id="UP000037931"/>
    </source>
</evidence>
<feature type="region of interest" description="Disordered" evidence="1">
    <location>
        <begin position="1"/>
        <end position="20"/>
    </location>
</feature>
<proteinExistence type="predicted"/>
<reference evidence="2 3" key="1">
    <citation type="journal article" date="2015" name="PLoS ONE">
        <title>Rice-Infecting Pseudomonas Genomes Are Highly Accessorized and Harbor Multiple Putative Virulence Mechanisms to Cause Sheath Brown Rot.</title>
        <authorList>
            <person name="Quibod I.L."/>
            <person name="Grande G."/>
            <person name="Oreiro E.G."/>
            <person name="Borja F.N."/>
            <person name="Dossa G.S."/>
            <person name="Mauleon R."/>
            <person name="Cruz C.V."/>
            <person name="Oliva R."/>
        </authorList>
    </citation>
    <scope>NUCLEOTIDE SEQUENCE [LARGE SCALE GENOMIC DNA]</scope>
    <source>
        <strain evidence="2 3">IRRI 6609</strain>
    </source>
</reference>
<dbReference type="EMBL" id="JSYZ01000026">
    <property type="protein sequence ID" value="KPA87827.1"/>
    <property type="molecule type" value="Genomic_DNA"/>
</dbReference>
<dbReference type="Proteomes" id="UP000037931">
    <property type="component" value="Unassembled WGS sequence"/>
</dbReference>
<feature type="compositionally biased region" description="Polar residues" evidence="1">
    <location>
        <begin position="8"/>
        <end position="19"/>
    </location>
</feature>
<evidence type="ECO:0000256" key="1">
    <source>
        <dbReference type="SAM" id="MobiDB-lite"/>
    </source>
</evidence>